<evidence type="ECO:0000256" key="10">
    <source>
        <dbReference type="ARBA" id="ARBA00030308"/>
    </source>
</evidence>
<dbReference type="InterPro" id="IPR015797">
    <property type="entry name" value="NUDIX_hydrolase-like_dom_sf"/>
</dbReference>
<comment type="function">
    <text evidence="8">Acts on ADP-mannose and ADP-glucose as well as ADP-ribose. Prevents glycogen biosynthesis. The reaction catalyzed by this enzyme is a limiting step of the gluconeogenic process.</text>
</comment>
<dbReference type="Proteomes" id="UP001369082">
    <property type="component" value="Unassembled WGS sequence"/>
</dbReference>
<dbReference type="EC" id="3.6.1.13" evidence="3"/>
<keyword evidence="15" id="KW-1185">Reference proteome</keyword>
<comment type="similarity">
    <text evidence="2">Belongs to the Nudix hydrolase family. NudF subfamily.</text>
</comment>
<evidence type="ECO:0000259" key="13">
    <source>
        <dbReference type="PROSITE" id="PS51462"/>
    </source>
</evidence>
<sequence length="216" mass="24707">MNNSSFSLLFSRKYGVFDMYDKNDVQVLGCEPLYNGFFKCNKFTIKHKLFNGEWSQVIQREFFERGKAAALLAYDKKRDAVILVEQFRFGAMDSQRSPWLFELIAGMIDEGQTAEEVAKREAFEEAGLVVDECQFMLSYYVSPGGTTETIDIFIADVDSENVQGIFGLEDEGEDIKVHVVPREEAYQWVQSGKIDNATTIIGLQWLQLNYKEGLKI</sequence>
<proteinExistence type="inferred from homology"/>
<evidence type="ECO:0000256" key="7">
    <source>
        <dbReference type="ARBA" id="ARBA00022842"/>
    </source>
</evidence>
<dbReference type="CDD" id="cd24155">
    <property type="entry name" value="NUDIX_ADPRase"/>
    <property type="match status" value="1"/>
</dbReference>
<gene>
    <name evidence="14" type="primary">nudF</name>
    <name evidence="14" type="ORF">V6256_11280</name>
</gene>
<comment type="catalytic activity">
    <reaction evidence="12">
        <text>ADP-D-ribose + H2O = D-ribose 5-phosphate + AMP + 2 H(+)</text>
        <dbReference type="Rhea" id="RHEA:10412"/>
        <dbReference type="ChEBI" id="CHEBI:15377"/>
        <dbReference type="ChEBI" id="CHEBI:15378"/>
        <dbReference type="ChEBI" id="CHEBI:57967"/>
        <dbReference type="ChEBI" id="CHEBI:78346"/>
        <dbReference type="ChEBI" id="CHEBI:456215"/>
        <dbReference type="EC" id="3.6.1.13"/>
    </reaction>
</comment>
<dbReference type="Gene3D" id="3.90.79.10">
    <property type="entry name" value="Nucleoside Triphosphate Pyrophosphohydrolase"/>
    <property type="match status" value="1"/>
</dbReference>
<dbReference type="NCBIfam" id="NF008003">
    <property type="entry name" value="PRK10729.1"/>
    <property type="match status" value="1"/>
</dbReference>
<evidence type="ECO:0000256" key="1">
    <source>
        <dbReference type="ARBA" id="ARBA00001946"/>
    </source>
</evidence>
<dbReference type="Pfam" id="PF00293">
    <property type="entry name" value="NUDIX"/>
    <property type="match status" value="1"/>
</dbReference>
<evidence type="ECO:0000256" key="11">
    <source>
        <dbReference type="ARBA" id="ARBA00033056"/>
    </source>
</evidence>
<dbReference type="PANTHER" id="PTHR11839">
    <property type="entry name" value="UDP/ADP-SUGAR PYROPHOSPHATASE"/>
    <property type="match status" value="1"/>
</dbReference>
<evidence type="ECO:0000313" key="14">
    <source>
        <dbReference type="EMBL" id="MEL0630187.1"/>
    </source>
</evidence>
<dbReference type="PROSITE" id="PS51462">
    <property type="entry name" value="NUDIX"/>
    <property type="match status" value="1"/>
</dbReference>
<feature type="domain" description="Nudix hydrolase" evidence="13">
    <location>
        <begin position="64"/>
        <end position="202"/>
    </location>
</feature>
<evidence type="ECO:0000256" key="8">
    <source>
        <dbReference type="ARBA" id="ARBA00025164"/>
    </source>
</evidence>
<keyword evidence="7" id="KW-0460">Magnesium</keyword>
<dbReference type="RefSeq" id="WP_341598315.1">
    <property type="nucleotide sequence ID" value="NZ_JBAKAZ010000044.1"/>
</dbReference>
<comment type="caution">
    <text evidence="14">The sequence shown here is derived from an EMBL/GenBank/DDBJ whole genome shotgun (WGS) entry which is preliminary data.</text>
</comment>
<dbReference type="InterPro" id="IPR004385">
    <property type="entry name" value="NDP_pyrophosphatase"/>
</dbReference>
<name>A0ABU9GSD2_9GAMM</name>
<organism evidence="14 15">
    <name type="scientific">Psychromonas aquatilis</name>
    <dbReference type="NCBI Taxonomy" id="2005072"/>
    <lineage>
        <taxon>Bacteria</taxon>
        <taxon>Pseudomonadati</taxon>
        <taxon>Pseudomonadota</taxon>
        <taxon>Gammaproteobacteria</taxon>
        <taxon>Alteromonadales</taxon>
        <taxon>Psychromonadaceae</taxon>
        <taxon>Psychromonas</taxon>
    </lineage>
</organism>
<dbReference type="GO" id="GO:0047631">
    <property type="term" value="F:ADP-ribose diphosphatase activity"/>
    <property type="evidence" value="ECO:0007669"/>
    <property type="project" value="UniProtKB-EC"/>
</dbReference>
<protein>
    <recommendedName>
        <fullName evidence="4">ADP-ribose pyrophosphatase</fullName>
        <ecNumber evidence="3">3.6.1.13</ecNumber>
    </recommendedName>
    <alternativeName>
        <fullName evidence="9">ADP-ribose diphosphatase</fullName>
    </alternativeName>
    <alternativeName>
        <fullName evidence="11">ADP-ribose phosphohydrolase</fullName>
    </alternativeName>
    <alternativeName>
        <fullName evidence="10">Adenosine diphosphoribose pyrophosphatase</fullName>
    </alternativeName>
</protein>
<dbReference type="SUPFAM" id="SSF55811">
    <property type="entry name" value="Nudix"/>
    <property type="match status" value="1"/>
</dbReference>
<accession>A0ABU9GSD2</accession>
<dbReference type="PANTHER" id="PTHR11839:SF5">
    <property type="entry name" value="ADP-RIBOSE PYROPHOSPHATASE"/>
    <property type="match status" value="1"/>
</dbReference>
<evidence type="ECO:0000256" key="5">
    <source>
        <dbReference type="ARBA" id="ARBA00022723"/>
    </source>
</evidence>
<evidence type="ECO:0000256" key="3">
    <source>
        <dbReference type="ARBA" id="ARBA00012453"/>
    </source>
</evidence>
<evidence type="ECO:0000256" key="12">
    <source>
        <dbReference type="ARBA" id="ARBA00049546"/>
    </source>
</evidence>
<evidence type="ECO:0000256" key="2">
    <source>
        <dbReference type="ARBA" id="ARBA00007482"/>
    </source>
</evidence>
<dbReference type="EMBL" id="JBAKAZ010000044">
    <property type="protein sequence ID" value="MEL0630187.1"/>
    <property type="molecule type" value="Genomic_DNA"/>
</dbReference>
<evidence type="ECO:0000256" key="4">
    <source>
        <dbReference type="ARBA" id="ARBA00013297"/>
    </source>
</evidence>
<dbReference type="NCBIfam" id="TIGR00052">
    <property type="entry name" value="nudix-type nucleoside diphosphatase, YffH/AdpP family"/>
    <property type="match status" value="1"/>
</dbReference>
<evidence type="ECO:0000313" key="15">
    <source>
        <dbReference type="Proteomes" id="UP001369082"/>
    </source>
</evidence>
<keyword evidence="6 14" id="KW-0378">Hydrolase</keyword>
<evidence type="ECO:0000256" key="6">
    <source>
        <dbReference type="ARBA" id="ARBA00022801"/>
    </source>
</evidence>
<reference evidence="14 15" key="1">
    <citation type="submission" date="2024-02" db="EMBL/GenBank/DDBJ databases">
        <title>Bacteria isolated from the canopy kelp, Nereocystis luetkeana.</title>
        <authorList>
            <person name="Pfister C.A."/>
            <person name="Younker I.T."/>
            <person name="Light S.H."/>
        </authorList>
    </citation>
    <scope>NUCLEOTIDE SEQUENCE [LARGE SCALE GENOMIC DNA]</scope>
    <source>
        <strain evidence="14 15">TI.1.05</strain>
    </source>
</reference>
<comment type="cofactor">
    <cofactor evidence="1">
        <name>Mg(2+)</name>
        <dbReference type="ChEBI" id="CHEBI:18420"/>
    </cofactor>
</comment>
<evidence type="ECO:0000256" key="9">
    <source>
        <dbReference type="ARBA" id="ARBA00030162"/>
    </source>
</evidence>
<dbReference type="InterPro" id="IPR000086">
    <property type="entry name" value="NUDIX_hydrolase_dom"/>
</dbReference>
<keyword evidence="5" id="KW-0479">Metal-binding</keyword>